<keyword evidence="3" id="KW-1185">Reference proteome</keyword>
<protein>
    <recommendedName>
        <fullName evidence="1">Reverse transcriptase/retrotransposon-derived protein RNase H-like domain-containing protein</fullName>
    </recommendedName>
</protein>
<gene>
    <name evidence="2" type="ORF">TNIN_87401</name>
</gene>
<organism evidence="2 3">
    <name type="scientific">Trichonephila inaurata madagascariensis</name>
    <dbReference type="NCBI Taxonomy" id="2747483"/>
    <lineage>
        <taxon>Eukaryota</taxon>
        <taxon>Metazoa</taxon>
        <taxon>Ecdysozoa</taxon>
        <taxon>Arthropoda</taxon>
        <taxon>Chelicerata</taxon>
        <taxon>Arachnida</taxon>
        <taxon>Araneae</taxon>
        <taxon>Araneomorphae</taxon>
        <taxon>Entelegynae</taxon>
        <taxon>Araneoidea</taxon>
        <taxon>Nephilidae</taxon>
        <taxon>Trichonephila</taxon>
        <taxon>Trichonephila inaurata</taxon>
    </lineage>
</organism>
<dbReference type="PANTHER" id="PTHR34072">
    <property type="entry name" value="ENZYMATIC POLYPROTEIN-RELATED"/>
    <property type="match status" value="1"/>
</dbReference>
<evidence type="ECO:0000313" key="2">
    <source>
        <dbReference type="EMBL" id="GFY72070.1"/>
    </source>
</evidence>
<dbReference type="InterPro" id="IPR043502">
    <property type="entry name" value="DNA/RNA_pol_sf"/>
</dbReference>
<evidence type="ECO:0000259" key="1">
    <source>
        <dbReference type="Pfam" id="PF17919"/>
    </source>
</evidence>
<sequence>MVDASDNGIGAVLQQLEHGVWKPLSFFSRKLTDAQKRYSTYDGELLAAYSSFLKSDKEYQEIPELGKHYSETWPLEDLKEEMIEGSKSVENNKGLFSDSAQDHTEVERILNLGEDERKLDDSF</sequence>
<evidence type="ECO:0000313" key="3">
    <source>
        <dbReference type="Proteomes" id="UP000886998"/>
    </source>
</evidence>
<feature type="domain" description="Reverse transcriptase/retrotransposon-derived protein RNase H-like" evidence="1">
    <location>
        <begin position="2"/>
        <end position="54"/>
    </location>
</feature>
<dbReference type="Proteomes" id="UP000886998">
    <property type="component" value="Unassembled WGS sequence"/>
</dbReference>
<dbReference type="EMBL" id="BMAV01019239">
    <property type="protein sequence ID" value="GFY72070.1"/>
    <property type="molecule type" value="Genomic_DNA"/>
</dbReference>
<name>A0A8X6YFP4_9ARAC</name>
<dbReference type="Pfam" id="PF17919">
    <property type="entry name" value="RT_RNaseH_2"/>
    <property type="match status" value="1"/>
</dbReference>
<reference evidence="2" key="1">
    <citation type="submission" date="2020-08" db="EMBL/GenBank/DDBJ databases">
        <title>Multicomponent nature underlies the extraordinary mechanical properties of spider dragline silk.</title>
        <authorList>
            <person name="Kono N."/>
            <person name="Nakamura H."/>
            <person name="Mori M."/>
            <person name="Yoshida Y."/>
            <person name="Ohtoshi R."/>
            <person name="Malay A.D."/>
            <person name="Moran D.A.P."/>
            <person name="Tomita M."/>
            <person name="Numata K."/>
            <person name="Arakawa K."/>
        </authorList>
    </citation>
    <scope>NUCLEOTIDE SEQUENCE</scope>
</reference>
<dbReference type="AlphaFoldDB" id="A0A8X6YFP4"/>
<dbReference type="OrthoDB" id="1232at2759"/>
<dbReference type="PANTHER" id="PTHR34072:SF52">
    <property type="entry name" value="RIBONUCLEASE H"/>
    <property type="match status" value="1"/>
</dbReference>
<proteinExistence type="predicted"/>
<comment type="caution">
    <text evidence="2">The sequence shown here is derived from an EMBL/GenBank/DDBJ whole genome shotgun (WGS) entry which is preliminary data.</text>
</comment>
<dbReference type="SUPFAM" id="SSF56672">
    <property type="entry name" value="DNA/RNA polymerases"/>
    <property type="match status" value="1"/>
</dbReference>
<accession>A0A8X6YFP4</accession>
<dbReference type="GO" id="GO:0071897">
    <property type="term" value="P:DNA biosynthetic process"/>
    <property type="evidence" value="ECO:0007669"/>
    <property type="project" value="UniProtKB-ARBA"/>
</dbReference>
<dbReference type="InterPro" id="IPR041577">
    <property type="entry name" value="RT_RNaseH_2"/>
</dbReference>